<feature type="binding site" evidence="15">
    <location>
        <position position="112"/>
    </location>
    <ligand>
        <name>DNA</name>
        <dbReference type="ChEBI" id="CHEBI:16991"/>
    </ligand>
</feature>
<evidence type="ECO:0000256" key="10">
    <source>
        <dbReference type="ARBA" id="ARBA00023204"/>
    </source>
</evidence>
<comment type="catalytic activity">
    <reaction evidence="1 15">
        <text>Hydrolysis of DNA containing ring-opened 7-methylguanine residues, releasing 2,6-diamino-4-hydroxy-5-(N-methyl)formamidopyrimidine.</text>
        <dbReference type="EC" id="3.2.2.23"/>
    </reaction>
</comment>
<feature type="active site" description="Proton donor; for delta-elimination activity" evidence="15">
    <location>
        <position position="264"/>
    </location>
</feature>
<keyword evidence="11 15" id="KW-0456">Lyase</keyword>
<dbReference type="Pfam" id="PF01149">
    <property type="entry name" value="Fapy_DNA_glyco"/>
    <property type="match status" value="1"/>
</dbReference>
<protein>
    <recommendedName>
        <fullName evidence="15">Formamidopyrimidine-DNA glycosylase</fullName>
        <shortName evidence="15">Fapy-DNA glycosylase</shortName>
        <ecNumber evidence="15">3.2.2.23</ecNumber>
    </recommendedName>
    <alternativeName>
        <fullName evidence="15">DNA-(apurinic or apyrimidinic site) lyase MutM</fullName>
        <shortName evidence="15">AP lyase MutM</shortName>
        <ecNumber evidence="15">4.2.99.18</ecNumber>
    </alternativeName>
</protein>
<comment type="function">
    <text evidence="15">Involved in base excision repair of DNA damaged by oxidation or by mutagenic agents. Acts as DNA glycosylase that recognizes and removes damaged bases. Has a preference for oxidized purines, such as 7,8-dihydro-8-oxoguanine (8-oxoG). Has AP (apurinic/apyrimidinic) lyase activity and introduces nicks in the DNA strand. Cleaves the DNA backbone by beta-delta elimination to generate a single-strand break at the site of the removed base with both 3'- and 5'-phosphates.</text>
</comment>
<evidence type="ECO:0000313" key="18">
    <source>
        <dbReference type="EMBL" id="MFD2662790.1"/>
    </source>
</evidence>
<evidence type="ECO:0000256" key="9">
    <source>
        <dbReference type="ARBA" id="ARBA00023125"/>
    </source>
</evidence>
<evidence type="ECO:0000256" key="14">
    <source>
        <dbReference type="ARBA" id="ARBA00044632"/>
    </source>
</evidence>
<dbReference type="InterPro" id="IPR010979">
    <property type="entry name" value="Ribosomal_uS13-like_H2TH"/>
</dbReference>
<dbReference type="SUPFAM" id="SSF81624">
    <property type="entry name" value="N-terminal domain of MutM-like DNA repair proteins"/>
    <property type="match status" value="1"/>
</dbReference>
<dbReference type="EC" id="4.2.99.18" evidence="15"/>
<comment type="similarity">
    <text evidence="2 15">Belongs to the FPG family.</text>
</comment>
<proteinExistence type="inferred from homology"/>
<dbReference type="SMART" id="SM01232">
    <property type="entry name" value="H2TH"/>
    <property type="match status" value="1"/>
</dbReference>
<dbReference type="InterPro" id="IPR020629">
    <property type="entry name" value="FPG_Glyclase"/>
</dbReference>
<dbReference type="Pfam" id="PF06831">
    <property type="entry name" value="H2TH"/>
    <property type="match status" value="1"/>
</dbReference>
<comment type="catalytic activity">
    <reaction evidence="14 15">
        <text>2'-deoxyribonucleotide-(2'-deoxyribose 5'-phosphate)-2'-deoxyribonucleotide-DNA = a 3'-end 2'-deoxyribonucleotide-(2,3-dehydro-2,3-deoxyribose 5'-phosphate)-DNA + a 5'-end 5'-phospho-2'-deoxyribonucleoside-DNA + H(+)</text>
        <dbReference type="Rhea" id="RHEA:66592"/>
        <dbReference type="Rhea" id="RHEA-COMP:13180"/>
        <dbReference type="Rhea" id="RHEA-COMP:16897"/>
        <dbReference type="Rhea" id="RHEA-COMP:17067"/>
        <dbReference type="ChEBI" id="CHEBI:15378"/>
        <dbReference type="ChEBI" id="CHEBI:136412"/>
        <dbReference type="ChEBI" id="CHEBI:157695"/>
        <dbReference type="ChEBI" id="CHEBI:167181"/>
        <dbReference type="EC" id="4.2.99.18"/>
    </reaction>
</comment>
<keyword evidence="4 15" id="KW-0479">Metal-binding</keyword>
<keyword evidence="13 15" id="KW-0326">Glycosidase</keyword>
<keyword evidence="5 15" id="KW-0227">DNA damage</keyword>
<dbReference type="SUPFAM" id="SSF46946">
    <property type="entry name" value="S13-like H2TH domain"/>
    <property type="match status" value="1"/>
</dbReference>
<dbReference type="Gene3D" id="1.10.8.50">
    <property type="match status" value="1"/>
</dbReference>
<dbReference type="InterPro" id="IPR000214">
    <property type="entry name" value="Znf_DNA_glyclase/AP_lyase"/>
</dbReference>
<evidence type="ECO:0000256" key="12">
    <source>
        <dbReference type="ARBA" id="ARBA00023268"/>
    </source>
</evidence>
<sequence length="285" mass="32085">MPELPEVETVKRTLNQLVAGKRIRSVTVKLPRIIQRPAEPEAFADALSGRTIREVDRRGKFLRILLDGLVLVSHLRMEGRYGVYDADEPVEPHTHVIFHFDDNTELRYKDVRQFGTMHLFKPGEEFALPPLNKLGIEPLEPEFTLDALRGALGKRTSRIKPLLLNQEYVVGLGNIYVDEALFQAGIHPERTGDSLKKAEWERLYEAIRATLERAVEAGGSSVKSYVNGQGEMGMFQHQLLVYGRKDEPCPNCGEPIRKLVVGGRGTHICAKCQPLRAKAAKAEKR</sequence>
<evidence type="ECO:0000256" key="15">
    <source>
        <dbReference type="HAMAP-Rule" id="MF_00103"/>
    </source>
</evidence>
<dbReference type="Pfam" id="PF06827">
    <property type="entry name" value="zf-FPG_IleRS"/>
    <property type="match status" value="1"/>
</dbReference>
<name>A0ABW5R2R7_9BACL</name>
<dbReference type="PROSITE" id="PS51068">
    <property type="entry name" value="FPG_CAT"/>
    <property type="match status" value="1"/>
</dbReference>
<keyword evidence="10 15" id="KW-0234">DNA repair</keyword>
<keyword evidence="9 15" id="KW-0238">DNA-binding</keyword>
<gene>
    <name evidence="15 18" type="primary">mutM</name>
    <name evidence="15" type="synonym">fpg</name>
    <name evidence="18" type="ORF">ACFSW5_21275</name>
</gene>
<dbReference type="InterPro" id="IPR035937">
    <property type="entry name" value="FPG_N"/>
</dbReference>
<evidence type="ECO:0000259" key="16">
    <source>
        <dbReference type="PROSITE" id="PS51066"/>
    </source>
</evidence>
<dbReference type="RefSeq" id="WP_379277625.1">
    <property type="nucleotide sequence ID" value="NZ_JBHUGT010000035.1"/>
</dbReference>
<evidence type="ECO:0000256" key="8">
    <source>
        <dbReference type="ARBA" id="ARBA00022833"/>
    </source>
</evidence>
<keyword evidence="8 15" id="KW-0862">Zinc</keyword>
<accession>A0ABW5R2R7</accession>
<dbReference type="InterPro" id="IPR015887">
    <property type="entry name" value="DNA_glyclase_Znf_dom_DNA_BS"/>
</dbReference>
<comment type="cofactor">
    <cofactor evidence="15">
        <name>Zn(2+)</name>
        <dbReference type="ChEBI" id="CHEBI:29105"/>
    </cofactor>
    <text evidence="15">Binds 1 zinc ion per subunit.</text>
</comment>
<evidence type="ECO:0000256" key="7">
    <source>
        <dbReference type="ARBA" id="ARBA00022801"/>
    </source>
</evidence>
<dbReference type="EC" id="3.2.2.23" evidence="15"/>
<feature type="binding site" evidence="15">
    <location>
        <position position="155"/>
    </location>
    <ligand>
        <name>DNA</name>
        <dbReference type="ChEBI" id="CHEBI:16991"/>
    </ligand>
</feature>
<evidence type="ECO:0000256" key="6">
    <source>
        <dbReference type="ARBA" id="ARBA00022771"/>
    </source>
</evidence>
<dbReference type="HAMAP" id="MF_00103">
    <property type="entry name" value="Fapy_DNA_glycosyl"/>
    <property type="match status" value="1"/>
</dbReference>
<evidence type="ECO:0000256" key="4">
    <source>
        <dbReference type="ARBA" id="ARBA00022723"/>
    </source>
</evidence>
<keyword evidence="7 15" id="KW-0378">Hydrolase</keyword>
<dbReference type="GO" id="GO:0008534">
    <property type="term" value="F:oxidized purine nucleobase lesion DNA N-glycosylase activity"/>
    <property type="evidence" value="ECO:0007669"/>
    <property type="project" value="UniProtKB-EC"/>
</dbReference>
<dbReference type="InterPro" id="IPR010663">
    <property type="entry name" value="Znf_FPG/IleRS"/>
</dbReference>
<feature type="domain" description="FPG-type" evidence="16">
    <location>
        <begin position="240"/>
        <end position="274"/>
    </location>
</feature>
<dbReference type="PANTHER" id="PTHR22993">
    <property type="entry name" value="FORMAMIDOPYRIMIDINE-DNA GLYCOSYLASE"/>
    <property type="match status" value="1"/>
</dbReference>
<dbReference type="InterPro" id="IPR012319">
    <property type="entry name" value="FPG_cat"/>
</dbReference>
<dbReference type="Gene3D" id="3.20.190.10">
    <property type="entry name" value="MutM-like, N-terminal"/>
    <property type="match status" value="1"/>
</dbReference>
<comment type="subunit">
    <text evidence="3 15">Monomer.</text>
</comment>
<feature type="active site" description="Proton donor" evidence="15">
    <location>
        <position position="3"/>
    </location>
</feature>
<dbReference type="InterPro" id="IPR015886">
    <property type="entry name" value="H2TH_FPG"/>
</dbReference>
<feature type="domain" description="Formamidopyrimidine-DNA glycosylase catalytic" evidence="17">
    <location>
        <begin position="2"/>
        <end position="115"/>
    </location>
</feature>
<feature type="active site" description="Proton donor; for beta-elimination activity" evidence="15">
    <location>
        <position position="60"/>
    </location>
</feature>
<evidence type="ECO:0000256" key="5">
    <source>
        <dbReference type="ARBA" id="ARBA00022763"/>
    </source>
</evidence>
<feature type="active site" description="Schiff-base intermediate with DNA" evidence="15">
    <location>
        <position position="2"/>
    </location>
</feature>
<dbReference type="NCBIfam" id="NF002211">
    <property type="entry name" value="PRK01103.1"/>
    <property type="match status" value="1"/>
</dbReference>
<evidence type="ECO:0000256" key="11">
    <source>
        <dbReference type="ARBA" id="ARBA00023239"/>
    </source>
</evidence>
<reference evidence="19" key="1">
    <citation type="journal article" date="2019" name="Int. J. Syst. Evol. Microbiol.">
        <title>The Global Catalogue of Microorganisms (GCM) 10K type strain sequencing project: providing services to taxonomists for standard genome sequencing and annotation.</title>
        <authorList>
            <consortium name="The Broad Institute Genomics Platform"/>
            <consortium name="The Broad Institute Genome Sequencing Center for Infectious Disease"/>
            <person name="Wu L."/>
            <person name="Ma J."/>
        </authorList>
    </citation>
    <scope>NUCLEOTIDE SEQUENCE [LARGE SCALE GENOMIC DNA]</scope>
    <source>
        <strain evidence="19">TISTR 1827</strain>
    </source>
</reference>
<dbReference type="CDD" id="cd08966">
    <property type="entry name" value="EcFpg-like_N"/>
    <property type="match status" value="1"/>
</dbReference>
<evidence type="ECO:0000259" key="17">
    <source>
        <dbReference type="PROSITE" id="PS51068"/>
    </source>
</evidence>
<dbReference type="Proteomes" id="UP001597493">
    <property type="component" value="Unassembled WGS sequence"/>
</dbReference>
<evidence type="ECO:0000256" key="1">
    <source>
        <dbReference type="ARBA" id="ARBA00001668"/>
    </source>
</evidence>
<evidence type="ECO:0000256" key="3">
    <source>
        <dbReference type="ARBA" id="ARBA00011245"/>
    </source>
</evidence>
<evidence type="ECO:0000256" key="13">
    <source>
        <dbReference type="ARBA" id="ARBA00023295"/>
    </source>
</evidence>
<dbReference type="SMART" id="SM00898">
    <property type="entry name" value="Fapy_DNA_glyco"/>
    <property type="match status" value="1"/>
</dbReference>
<dbReference type="PANTHER" id="PTHR22993:SF9">
    <property type="entry name" value="FORMAMIDOPYRIMIDINE-DNA GLYCOSYLASE"/>
    <property type="match status" value="1"/>
</dbReference>
<dbReference type="PROSITE" id="PS01242">
    <property type="entry name" value="ZF_FPG_1"/>
    <property type="match status" value="1"/>
</dbReference>
<keyword evidence="19" id="KW-1185">Reference proteome</keyword>
<evidence type="ECO:0000313" key="19">
    <source>
        <dbReference type="Proteomes" id="UP001597493"/>
    </source>
</evidence>
<keyword evidence="6 15" id="KW-0863">Zinc-finger</keyword>
<dbReference type="NCBIfam" id="TIGR00577">
    <property type="entry name" value="fpg"/>
    <property type="match status" value="1"/>
</dbReference>
<evidence type="ECO:0000256" key="2">
    <source>
        <dbReference type="ARBA" id="ARBA00009409"/>
    </source>
</evidence>
<organism evidence="18 19">
    <name type="scientific">Paenibacillus thailandensis</name>
    <dbReference type="NCBI Taxonomy" id="393250"/>
    <lineage>
        <taxon>Bacteria</taxon>
        <taxon>Bacillati</taxon>
        <taxon>Bacillota</taxon>
        <taxon>Bacilli</taxon>
        <taxon>Bacillales</taxon>
        <taxon>Paenibacillaceae</taxon>
        <taxon>Paenibacillus</taxon>
    </lineage>
</organism>
<dbReference type="EMBL" id="JBHUMY010000032">
    <property type="protein sequence ID" value="MFD2662790.1"/>
    <property type="molecule type" value="Genomic_DNA"/>
</dbReference>
<keyword evidence="12 15" id="KW-0511">Multifunctional enzyme</keyword>
<dbReference type="PROSITE" id="PS51066">
    <property type="entry name" value="ZF_FPG_2"/>
    <property type="match status" value="1"/>
</dbReference>
<dbReference type="SUPFAM" id="SSF57716">
    <property type="entry name" value="Glucocorticoid receptor-like (DNA-binding domain)"/>
    <property type="match status" value="1"/>
</dbReference>
<feature type="binding site" evidence="15">
    <location>
        <position position="93"/>
    </location>
    <ligand>
        <name>DNA</name>
        <dbReference type="ChEBI" id="CHEBI:16991"/>
    </ligand>
</feature>
<comment type="caution">
    <text evidence="18">The sequence shown here is derived from an EMBL/GenBank/DDBJ whole genome shotgun (WGS) entry which is preliminary data.</text>
</comment>